<protein>
    <submittedName>
        <fullName evidence="2">Uncharacterized protein</fullName>
    </submittedName>
</protein>
<organism evidence="1 2">
    <name type="scientific">Romanomermis culicivorax</name>
    <name type="common">Nematode worm</name>
    <dbReference type="NCBI Taxonomy" id="13658"/>
    <lineage>
        <taxon>Eukaryota</taxon>
        <taxon>Metazoa</taxon>
        <taxon>Ecdysozoa</taxon>
        <taxon>Nematoda</taxon>
        <taxon>Enoplea</taxon>
        <taxon>Dorylaimia</taxon>
        <taxon>Mermithida</taxon>
        <taxon>Mermithoidea</taxon>
        <taxon>Mermithidae</taxon>
        <taxon>Romanomermis</taxon>
    </lineage>
</organism>
<dbReference type="WBParaSite" id="nRc.2.0.1.t35780-RA">
    <property type="protein sequence ID" value="nRc.2.0.1.t35780-RA"/>
    <property type="gene ID" value="nRc.2.0.1.g35780"/>
</dbReference>
<reference evidence="2" key="1">
    <citation type="submission" date="2022-11" db="UniProtKB">
        <authorList>
            <consortium name="WormBaseParasite"/>
        </authorList>
    </citation>
    <scope>IDENTIFICATION</scope>
</reference>
<dbReference type="AlphaFoldDB" id="A0A915KBN4"/>
<proteinExistence type="predicted"/>
<dbReference type="Proteomes" id="UP000887565">
    <property type="component" value="Unplaced"/>
</dbReference>
<sequence length="142" mass="15720">MIADVSLIIHGQSFYAIGSVTCKVEDPVICILSLSVTTTIPQFDVGVDAFAVDLKLTTFELDDANALRWSVIRDSVVCRVGQKKNVHINFFVILERSVLPYLPQLQHKSSSTFRLEFDLVETPFDLTNSIAGVSSTKSAKNR</sequence>
<evidence type="ECO:0000313" key="2">
    <source>
        <dbReference type="WBParaSite" id="nRc.2.0.1.t35780-RA"/>
    </source>
</evidence>
<accession>A0A915KBN4</accession>
<keyword evidence="1" id="KW-1185">Reference proteome</keyword>
<name>A0A915KBN4_ROMCU</name>
<evidence type="ECO:0000313" key="1">
    <source>
        <dbReference type="Proteomes" id="UP000887565"/>
    </source>
</evidence>